<evidence type="ECO:0000313" key="2">
    <source>
        <dbReference type="Proteomes" id="UP001372338"/>
    </source>
</evidence>
<organism evidence="1 2">
    <name type="scientific">Crotalaria pallida</name>
    <name type="common">Smooth rattlebox</name>
    <name type="synonym">Crotalaria striata</name>
    <dbReference type="NCBI Taxonomy" id="3830"/>
    <lineage>
        <taxon>Eukaryota</taxon>
        <taxon>Viridiplantae</taxon>
        <taxon>Streptophyta</taxon>
        <taxon>Embryophyta</taxon>
        <taxon>Tracheophyta</taxon>
        <taxon>Spermatophyta</taxon>
        <taxon>Magnoliopsida</taxon>
        <taxon>eudicotyledons</taxon>
        <taxon>Gunneridae</taxon>
        <taxon>Pentapetalae</taxon>
        <taxon>rosids</taxon>
        <taxon>fabids</taxon>
        <taxon>Fabales</taxon>
        <taxon>Fabaceae</taxon>
        <taxon>Papilionoideae</taxon>
        <taxon>50 kb inversion clade</taxon>
        <taxon>genistoids sensu lato</taxon>
        <taxon>core genistoids</taxon>
        <taxon>Crotalarieae</taxon>
        <taxon>Crotalaria</taxon>
    </lineage>
</organism>
<reference evidence="1 2" key="1">
    <citation type="submission" date="2024-01" db="EMBL/GenBank/DDBJ databases">
        <title>The genomes of 5 underutilized Papilionoideae crops provide insights into root nodulation and disease resistanc.</title>
        <authorList>
            <person name="Yuan L."/>
        </authorList>
    </citation>
    <scope>NUCLEOTIDE SEQUENCE [LARGE SCALE GENOMIC DNA]</scope>
    <source>
        <strain evidence="1">ZHUSHIDOU_FW_LH</strain>
        <tissue evidence="1">Leaf</tissue>
    </source>
</reference>
<keyword evidence="2" id="KW-1185">Reference proteome</keyword>
<sequence>MAPARWNRCDDTLPLLLNRFLSANIIISIHIMNPFNSFVLQQNPFTSTAPPRPCTCFAVQLCSTTVKPRPALRGTFRIALLQPFLSFCISGKFLFPCRSVAFHFRALHGGLLFSNSKSDLYFSLSFLCLF</sequence>
<gene>
    <name evidence="1" type="ORF">RIF29_33649</name>
</gene>
<evidence type="ECO:0000313" key="1">
    <source>
        <dbReference type="EMBL" id="KAK7250894.1"/>
    </source>
</evidence>
<dbReference type="Proteomes" id="UP001372338">
    <property type="component" value="Unassembled WGS sequence"/>
</dbReference>
<dbReference type="AlphaFoldDB" id="A0AAN9E819"/>
<comment type="caution">
    <text evidence="1">The sequence shown here is derived from an EMBL/GenBank/DDBJ whole genome shotgun (WGS) entry which is preliminary data.</text>
</comment>
<proteinExistence type="predicted"/>
<name>A0AAN9E819_CROPI</name>
<dbReference type="EMBL" id="JAYWIO010000007">
    <property type="protein sequence ID" value="KAK7250894.1"/>
    <property type="molecule type" value="Genomic_DNA"/>
</dbReference>
<protein>
    <submittedName>
        <fullName evidence="1">Uncharacterized protein</fullName>
    </submittedName>
</protein>
<accession>A0AAN9E819</accession>